<sequence>MKFLSQKLAQQIDVELMGPAIGYSIDQLMELAGLSVAQAISREYASSTHKNILVCVGPGKYRNNGGDALVAARHLCLFGYSPEIYYPKRPQKPLYQSLVEQCRSFDIPFVNTIEPPFKHNLIVDGIFGFSFSGEIRAPFDSVISALKSTKIPIVSIDIPSGWNVEQGNVTHQGFVPEMLVSLTAPKIGVRDVKFKHHYLGGRFVPLALALKYQLDIPVYPSSDQIVNISDF</sequence>
<evidence type="ECO:0000256" key="6">
    <source>
        <dbReference type="ARBA" id="ARBA00022857"/>
    </source>
</evidence>
<organism evidence="11 12">
    <name type="scientific">Batrachochytrium dendrobatidis (strain JEL423)</name>
    <dbReference type="NCBI Taxonomy" id="403673"/>
    <lineage>
        <taxon>Eukaryota</taxon>
        <taxon>Fungi</taxon>
        <taxon>Fungi incertae sedis</taxon>
        <taxon>Chytridiomycota</taxon>
        <taxon>Chytridiomycota incertae sedis</taxon>
        <taxon>Chytridiomycetes</taxon>
        <taxon>Rhizophydiales</taxon>
        <taxon>Rhizophydiales incertae sedis</taxon>
        <taxon>Batrachochytrium</taxon>
    </lineage>
</organism>
<keyword evidence="4" id="KW-0479">Metal-binding</keyword>
<evidence type="ECO:0000256" key="2">
    <source>
        <dbReference type="ARBA" id="ARBA00000909"/>
    </source>
</evidence>
<feature type="domain" description="YjeF N-terminal" evidence="10">
    <location>
        <begin position="9"/>
        <end position="216"/>
    </location>
</feature>
<protein>
    <recommendedName>
        <fullName evidence="3">NAD(P)H-hydrate epimerase</fullName>
        <ecNumber evidence="3">5.1.99.6</ecNumber>
    </recommendedName>
</protein>
<dbReference type="Proteomes" id="UP000077115">
    <property type="component" value="Unassembled WGS sequence"/>
</dbReference>
<accession>A0A177WYH7</accession>
<comment type="catalytic activity">
    <reaction evidence="1">
        <text>(6R)-NADHX = (6S)-NADHX</text>
        <dbReference type="Rhea" id="RHEA:32215"/>
        <dbReference type="ChEBI" id="CHEBI:64074"/>
        <dbReference type="ChEBI" id="CHEBI:64075"/>
        <dbReference type="EC" id="5.1.99.6"/>
    </reaction>
</comment>
<evidence type="ECO:0000256" key="4">
    <source>
        <dbReference type="ARBA" id="ARBA00022723"/>
    </source>
</evidence>
<name>A0A177WYH7_BATDL</name>
<dbReference type="SUPFAM" id="SSF64153">
    <property type="entry name" value="YjeF N-terminal domain-like"/>
    <property type="match status" value="1"/>
</dbReference>
<evidence type="ECO:0000256" key="1">
    <source>
        <dbReference type="ARBA" id="ARBA00000013"/>
    </source>
</evidence>
<dbReference type="VEuPathDB" id="FungiDB:BDEG_28120"/>
<keyword evidence="5" id="KW-0547">Nucleotide-binding</keyword>
<evidence type="ECO:0000256" key="5">
    <source>
        <dbReference type="ARBA" id="ARBA00022741"/>
    </source>
</evidence>
<evidence type="ECO:0000313" key="12">
    <source>
        <dbReference type="Proteomes" id="UP000077115"/>
    </source>
</evidence>
<dbReference type="InterPro" id="IPR032976">
    <property type="entry name" value="YJEFN_prot_NAXE-like"/>
</dbReference>
<dbReference type="Pfam" id="PF03853">
    <property type="entry name" value="YjeF_N"/>
    <property type="match status" value="1"/>
</dbReference>
<evidence type="ECO:0000259" key="10">
    <source>
        <dbReference type="PROSITE" id="PS51385"/>
    </source>
</evidence>
<reference evidence="11 12" key="2">
    <citation type="submission" date="2016-05" db="EMBL/GenBank/DDBJ databases">
        <title>Lineage-specific infection strategies underlie the spectrum of fungal disease in amphibians.</title>
        <authorList>
            <person name="Cuomo C.A."/>
            <person name="Farrer R.A."/>
            <person name="James T."/>
            <person name="Longcore J."/>
            <person name="Birren B."/>
        </authorList>
    </citation>
    <scope>NUCLEOTIDE SEQUENCE [LARGE SCALE GENOMIC DNA]</scope>
    <source>
        <strain evidence="11 12">JEL423</strain>
    </source>
</reference>
<comment type="catalytic activity">
    <reaction evidence="2">
        <text>(6R)-NADPHX = (6S)-NADPHX</text>
        <dbReference type="Rhea" id="RHEA:32227"/>
        <dbReference type="ChEBI" id="CHEBI:64076"/>
        <dbReference type="ChEBI" id="CHEBI:64077"/>
        <dbReference type="EC" id="5.1.99.6"/>
    </reaction>
</comment>
<dbReference type="EMBL" id="DS022314">
    <property type="protein sequence ID" value="OAJ44942.1"/>
    <property type="molecule type" value="Genomic_DNA"/>
</dbReference>
<dbReference type="InterPro" id="IPR036652">
    <property type="entry name" value="YjeF_N_dom_sf"/>
</dbReference>
<keyword evidence="8" id="KW-0520">NAD</keyword>
<dbReference type="Gene3D" id="3.40.50.10260">
    <property type="entry name" value="YjeF N-terminal domain"/>
    <property type="match status" value="1"/>
</dbReference>
<dbReference type="AlphaFoldDB" id="A0A177WYH7"/>
<evidence type="ECO:0000256" key="8">
    <source>
        <dbReference type="ARBA" id="ARBA00023027"/>
    </source>
</evidence>
<dbReference type="eggNOG" id="KOG2585">
    <property type="taxonomic scope" value="Eukaryota"/>
</dbReference>
<keyword evidence="6" id="KW-0521">NADP</keyword>
<keyword evidence="9" id="KW-0413">Isomerase</keyword>
<evidence type="ECO:0000313" key="11">
    <source>
        <dbReference type="EMBL" id="OAJ44942.1"/>
    </source>
</evidence>
<dbReference type="PANTHER" id="PTHR13232:SF10">
    <property type="entry name" value="NAD(P)H-HYDRATE EPIMERASE"/>
    <property type="match status" value="1"/>
</dbReference>
<dbReference type="InterPro" id="IPR004443">
    <property type="entry name" value="YjeF_N_dom"/>
</dbReference>
<dbReference type="GO" id="GO:0052856">
    <property type="term" value="F:NAD(P)HX epimerase activity"/>
    <property type="evidence" value="ECO:0007669"/>
    <property type="project" value="UniProtKB-EC"/>
</dbReference>
<dbReference type="OrthoDB" id="10064708at2759"/>
<evidence type="ECO:0000256" key="9">
    <source>
        <dbReference type="ARBA" id="ARBA00023235"/>
    </source>
</evidence>
<proteinExistence type="predicted"/>
<dbReference type="PANTHER" id="PTHR13232">
    <property type="entry name" value="NAD(P)H-HYDRATE EPIMERASE"/>
    <property type="match status" value="1"/>
</dbReference>
<dbReference type="FunFam" id="3.40.50.10260:FF:000005">
    <property type="entry name" value="NAD(P)H-hydrate epimerase"/>
    <property type="match status" value="1"/>
</dbReference>
<dbReference type="GO" id="GO:0000166">
    <property type="term" value="F:nucleotide binding"/>
    <property type="evidence" value="ECO:0007669"/>
    <property type="project" value="UniProtKB-KW"/>
</dbReference>
<dbReference type="EC" id="5.1.99.6" evidence="3"/>
<evidence type="ECO:0000256" key="7">
    <source>
        <dbReference type="ARBA" id="ARBA00022958"/>
    </source>
</evidence>
<dbReference type="PROSITE" id="PS51385">
    <property type="entry name" value="YJEF_N"/>
    <property type="match status" value="1"/>
</dbReference>
<dbReference type="GO" id="GO:0046872">
    <property type="term" value="F:metal ion binding"/>
    <property type="evidence" value="ECO:0007669"/>
    <property type="project" value="UniProtKB-KW"/>
</dbReference>
<dbReference type="GO" id="GO:0005739">
    <property type="term" value="C:mitochondrion"/>
    <property type="evidence" value="ECO:0007669"/>
    <property type="project" value="TreeGrafter"/>
</dbReference>
<reference evidence="11 12" key="1">
    <citation type="submission" date="2006-10" db="EMBL/GenBank/DDBJ databases">
        <title>The Genome Sequence of Batrachochytrium dendrobatidis JEL423.</title>
        <authorList>
            <consortium name="The Broad Institute Genome Sequencing Platform"/>
            <person name="Birren B."/>
            <person name="Lander E."/>
            <person name="Galagan J."/>
            <person name="Cuomo C."/>
            <person name="Devon K."/>
            <person name="Jaffe D."/>
            <person name="Butler J."/>
            <person name="Alvarez P."/>
            <person name="Gnerre S."/>
            <person name="Grabherr M."/>
            <person name="Kleber M."/>
            <person name="Mauceli E."/>
            <person name="Brockman W."/>
            <person name="Young S."/>
            <person name="LaButti K."/>
            <person name="Sykes S."/>
            <person name="DeCaprio D."/>
            <person name="Crawford M."/>
            <person name="Koehrsen M."/>
            <person name="Engels R."/>
            <person name="Montgomery P."/>
            <person name="Pearson M."/>
            <person name="Howarth C."/>
            <person name="Larson L."/>
            <person name="White J."/>
            <person name="O'Leary S."/>
            <person name="Kodira C."/>
            <person name="Zeng Q."/>
            <person name="Yandava C."/>
            <person name="Alvarado L."/>
            <person name="Longcore J."/>
            <person name="James T."/>
        </authorList>
    </citation>
    <scope>NUCLEOTIDE SEQUENCE [LARGE SCALE GENOMIC DNA]</scope>
    <source>
        <strain evidence="11 12">JEL423</strain>
    </source>
</reference>
<dbReference type="STRING" id="403673.A0A177WYH7"/>
<keyword evidence="7" id="KW-0630">Potassium</keyword>
<gene>
    <name evidence="11" type="ORF">BDEG_28120</name>
</gene>
<dbReference type="NCBIfam" id="TIGR00197">
    <property type="entry name" value="yjeF_nterm"/>
    <property type="match status" value="1"/>
</dbReference>
<evidence type="ECO:0000256" key="3">
    <source>
        <dbReference type="ARBA" id="ARBA00012228"/>
    </source>
</evidence>